<accession>A0ABV7HD17</accession>
<organism evidence="1 2">
    <name type="scientific">Litoribrevibacter euphylliae</name>
    <dbReference type="NCBI Taxonomy" id="1834034"/>
    <lineage>
        <taxon>Bacteria</taxon>
        <taxon>Pseudomonadati</taxon>
        <taxon>Pseudomonadota</taxon>
        <taxon>Gammaproteobacteria</taxon>
        <taxon>Oceanospirillales</taxon>
        <taxon>Oceanospirillaceae</taxon>
        <taxon>Litoribrevibacter</taxon>
    </lineage>
</organism>
<reference evidence="2" key="1">
    <citation type="journal article" date="2019" name="Int. J. Syst. Evol. Microbiol.">
        <title>The Global Catalogue of Microorganisms (GCM) 10K type strain sequencing project: providing services to taxonomists for standard genome sequencing and annotation.</title>
        <authorList>
            <consortium name="The Broad Institute Genomics Platform"/>
            <consortium name="The Broad Institute Genome Sequencing Center for Infectious Disease"/>
            <person name="Wu L."/>
            <person name="Ma J."/>
        </authorList>
    </citation>
    <scope>NUCLEOTIDE SEQUENCE [LARGE SCALE GENOMIC DNA]</scope>
    <source>
        <strain evidence="2">KCTC 52438</strain>
    </source>
</reference>
<protein>
    <submittedName>
        <fullName evidence="1">Uncharacterized protein</fullName>
    </submittedName>
</protein>
<sequence>MKKNILVIGPKFFGYSEAIRSQLEKYGNKTFFLNERIGDDLMSKVVVRLGLRFLFNNRLNAHFLDVMSLIDRENIDEVLVLNPETFTNEQYKKIKDKVLGRFLMYFWDSFKNKPVFNAYISDFKSNIVTFDYVDSHKYGVEHLPLFYTEDYYPVPSKDSRYDFCSVCTIHSERIKYLSDINDVAKKNNKSCYFHLYYNSYLQLLLKSLTHPFSVYKLRCYLTNKKISHEQINELFNLSKVVLDVTHPNQTGLTSRTLESLGSGQTLITTNKYIRKYPIFKDSVLFIDRDNLESGLESIDKLKRMDPEVIQEYRLDNWINKLIGFVK</sequence>
<dbReference type="EMBL" id="JBHRSZ010000002">
    <property type="protein sequence ID" value="MFC3150310.1"/>
    <property type="molecule type" value="Genomic_DNA"/>
</dbReference>
<evidence type="ECO:0000313" key="2">
    <source>
        <dbReference type="Proteomes" id="UP001595476"/>
    </source>
</evidence>
<keyword evidence="2" id="KW-1185">Reference proteome</keyword>
<proteinExistence type="predicted"/>
<evidence type="ECO:0000313" key="1">
    <source>
        <dbReference type="EMBL" id="MFC3150310.1"/>
    </source>
</evidence>
<comment type="caution">
    <text evidence="1">The sequence shown here is derived from an EMBL/GenBank/DDBJ whole genome shotgun (WGS) entry which is preliminary data.</text>
</comment>
<dbReference type="RefSeq" id="WP_386716879.1">
    <property type="nucleotide sequence ID" value="NZ_JBHRSZ010000002.1"/>
</dbReference>
<dbReference type="Proteomes" id="UP001595476">
    <property type="component" value="Unassembled WGS sequence"/>
</dbReference>
<gene>
    <name evidence="1" type="ORF">ACFOEK_04675</name>
</gene>
<name>A0ABV7HD17_9GAMM</name>